<sequence length="95" mass="10935">MMIRRMHWPRIMVQDSNNINRENARTRHLVVQGNCLEQFQESLRVKINQFGGALEELVIQPDVEFSEPNVEIDGVIPWPINEITELVLNGLAVAL</sequence>
<dbReference type="Proteomes" id="UP000074866">
    <property type="component" value="Unassembled WGS sequence"/>
</dbReference>
<name>A0ACC4ZNB5_9BACL</name>
<reference evidence="1 2" key="1">
    <citation type="journal article" date="2016" name="Front. Microbiol.">
        <title>Genomic Resource of Rice Seed Associated Bacteria.</title>
        <authorList>
            <person name="Midha S."/>
            <person name="Bansal K."/>
            <person name="Sharma S."/>
            <person name="Kumar N."/>
            <person name="Patil P.P."/>
            <person name="Chaudhry V."/>
            <person name="Patil P.B."/>
        </authorList>
    </citation>
    <scope>NUCLEOTIDE SEQUENCE [LARGE SCALE GENOMIC DNA]</scope>
    <source>
        <strain evidence="1 2">NS115</strain>
    </source>
</reference>
<gene>
    <name evidence="1" type="ORF">NS115_24295</name>
</gene>
<comment type="caution">
    <text evidence="1">The sequence shown here is derived from an EMBL/GenBank/DDBJ whole genome shotgun (WGS) entry which is preliminary data.</text>
</comment>
<organism evidence="1 2">
    <name type="scientific">Paenibacillus jamilae</name>
    <dbReference type="NCBI Taxonomy" id="114136"/>
    <lineage>
        <taxon>Bacteria</taxon>
        <taxon>Bacillati</taxon>
        <taxon>Bacillota</taxon>
        <taxon>Bacilli</taxon>
        <taxon>Bacillales</taxon>
        <taxon>Paenibacillaceae</taxon>
        <taxon>Paenibacillus</taxon>
    </lineage>
</organism>
<accession>A0ACC4ZNB5</accession>
<dbReference type="EMBL" id="LDRX01000227">
    <property type="protein sequence ID" value="KTS73429.1"/>
    <property type="molecule type" value="Genomic_DNA"/>
</dbReference>
<evidence type="ECO:0000313" key="2">
    <source>
        <dbReference type="Proteomes" id="UP000074866"/>
    </source>
</evidence>
<evidence type="ECO:0000313" key="1">
    <source>
        <dbReference type="EMBL" id="KTS73429.1"/>
    </source>
</evidence>
<protein>
    <submittedName>
        <fullName evidence="1">Uncharacterized protein</fullName>
    </submittedName>
</protein>
<proteinExistence type="predicted"/>
<keyword evidence="2" id="KW-1185">Reference proteome</keyword>